<dbReference type="InterPro" id="IPR036875">
    <property type="entry name" value="Znf_CCHC_sf"/>
</dbReference>
<keyword evidence="1" id="KW-0862">Zinc</keyword>
<organism evidence="4 5">
    <name type="scientific">Corchorus olitorius</name>
    <dbReference type="NCBI Taxonomy" id="93759"/>
    <lineage>
        <taxon>Eukaryota</taxon>
        <taxon>Viridiplantae</taxon>
        <taxon>Streptophyta</taxon>
        <taxon>Embryophyta</taxon>
        <taxon>Tracheophyta</taxon>
        <taxon>Spermatophyta</taxon>
        <taxon>Magnoliopsida</taxon>
        <taxon>eudicotyledons</taxon>
        <taxon>Gunneridae</taxon>
        <taxon>Pentapetalae</taxon>
        <taxon>rosids</taxon>
        <taxon>malvids</taxon>
        <taxon>Malvales</taxon>
        <taxon>Malvaceae</taxon>
        <taxon>Grewioideae</taxon>
        <taxon>Apeibeae</taxon>
        <taxon>Corchorus</taxon>
    </lineage>
</organism>
<name>A0A1R3HFI3_9ROSI</name>
<dbReference type="Proteomes" id="UP000187203">
    <property type="component" value="Unassembled WGS sequence"/>
</dbReference>
<feature type="domain" description="CCHC-type" evidence="3">
    <location>
        <begin position="558"/>
        <end position="574"/>
    </location>
</feature>
<sequence>MALEDQTLPSVLKVQVQIAGAQMVENAREATLHYQMCYRIQDHAIYLAIPKEPDTPLLKFNSHEGVTTCFHIPKKISRPELLKLMPTSWVTNYEKHIEIQKTVKSTDPRLIKNKDGSITIKFDHDETEAPPPPIFSTQFMMQPCPLDPKIKLDILSFKTYGTPVYTFKDKDGHCLWDINNAKLVPSASTNSTSKNTSQRKRSPRNKSSRKDMKQVTLNPSPPTPDSSPKPDHQKPKFSTLKRKPDYLPCYKKAFHWLEKEKQDHPPTTAPKQQTQPPQILMMSNQNKNYNSEFPPLQEYTDEQYRYIPKVPKPTDRDAQGRQLVNSQPEVVLNWQSENVIAQNKTLQRILEKDINKRKPPNDTESPFPSVFMTIPHVYEPPEQEFFQLKCCSLKRRDLDRHYQQFCRYFFQLGPFDANLKHHLINSVPENLRDRTLLDIEAAHIDISSLWIGDICKLILKSLDKLCHHHDYIQKVLKNSKRYKSVCKAMKGLQIKCKCDDKCLCGPYKKKSHFRKPKRFQASSNTTRRRSSRRFFQRRSQRRFKYGRRKKEGQKKSSKCFLCGKPGHFAKQCPKSDKKSIKMIQDIALAQGIQLLDDDDLESVFSLDDEQSPNSLFVISTIDSDYFESKSLDNSSINEEEEEDYPYYMVIRPIQSVQPRPDPSPRPTHIQDIQTIQPNKTPLAAVQIYLDQNHPPIHVTAFFDTGVAQTIANPQVLPPSFWKEHKNYFKSANGDVFSTYYVSKKVTVQIFPTCSTKLRLIGSALPGKDLVIGFDIISSIKGLKLHGKGIKFKDMFMPWRQLPNLFTISPQSIPFQQIKQRLIHISYAENHSEFLLKCEKPLWKNPKLFISLPFKRNESINPTKAIHSRMNPDHLKLAIEERSQLQS</sequence>
<dbReference type="Pfam" id="PF00098">
    <property type="entry name" value="zf-CCHC"/>
    <property type="match status" value="1"/>
</dbReference>
<dbReference type="GO" id="GO:0008270">
    <property type="term" value="F:zinc ion binding"/>
    <property type="evidence" value="ECO:0007669"/>
    <property type="project" value="UniProtKB-KW"/>
</dbReference>
<evidence type="ECO:0000313" key="4">
    <source>
        <dbReference type="EMBL" id="OMO69071.1"/>
    </source>
</evidence>
<dbReference type="PANTHER" id="PTHR48435">
    <property type="entry name" value="POLYPROTEIN"/>
    <property type="match status" value="1"/>
</dbReference>
<dbReference type="SMART" id="SM00343">
    <property type="entry name" value="ZnF_C2HC"/>
    <property type="match status" value="1"/>
</dbReference>
<comment type="caution">
    <text evidence="4">The sequence shown here is derived from an EMBL/GenBank/DDBJ whole genome shotgun (WGS) entry which is preliminary data.</text>
</comment>
<dbReference type="Gene3D" id="4.10.60.10">
    <property type="entry name" value="Zinc finger, CCHC-type"/>
    <property type="match status" value="1"/>
</dbReference>
<evidence type="ECO:0000256" key="2">
    <source>
        <dbReference type="SAM" id="MobiDB-lite"/>
    </source>
</evidence>
<proteinExistence type="predicted"/>
<dbReference type="InterPro" id="IPR053098">
    <property type="entry name" value="Petuviruses_polyprotein"/>
</dbReference>
<dbReference type="PROSITE" id="PS50158">
    <property type="entry name" value="ZF_CCHC"/>
    <property type="match status" value="1"/>
</dbReference>
<dbReference type="SUPFAM" id="SSF57756">
    <property type="entry name" value="Retrovirus zinc finger-like domains"/>
    <property type="match status" value="1"/>
</dbReference>
<evidence type="ECO:0000256" key="1">
    <source>
        <dbReference type="PROSITE-ProRule" id="PRU00047"/>
    </source>
</evidence>
<reference evidence="5" key="1">
    <citation type="submission" date="2013-09" db="EMBL/GenBank/DDBJ databases">
        <title>Corchorus olitorius genome sequencing.</title>
        <authorList>
            <person name="Alam M."/>
            <person name="Haque M.S."/>
            <person name="Islam M.S."/>
            <person name="Emdad E.M."/>
            <person name="Islam M.M."/>
            <person name="Ahmed B."/>
            <person name="Halim A."/>
            <person name="Hossen Q.M.M."/>
            <person name="Hossain M.Z."/>
            <person name="Ahmed R."/>
            <person name="Khan M.M."/>
            <person name="Islam R."/>
            <person name="Rashid M.M."/>
            <person name="Khan S.A."/>
            <person name="Rahman M.S."/>
            <person name="Alam M."/>
            <person name="Yahiya A.S."/>
            <person name="Khan M.S."/>
            <person name="Azam M.S."/>
            <person name="Haque T."/>
            <person name="Lashkar M.Z.H."/>
            <person name="Akhand A.I."/>
            <person name="Morshed G."/>
            <person name="Roy S."/>
            <person name="Uddin K.S."/>
            <person name="Rabeya T."/>
            <person name="Hossain A.S."/>
            <person name="Chowdhury A."/>
            <person name="Snigdha A.R."/>
            <person name="Mortoza M.S."/>
            <person name="Matin S.A."/>
            <person name="Hoque S.M.E."/>
            <person name="Islam M.K."/>
            <person name="Roy D.K."/>
            <person name="Haider R."/>
            <person name="Moosa M.M."/>
            <person name="Elias S.M."/>
            <person name="Hasan A.M."/>
            <person name="Jahan S."/>
            <person name="Shafiuddin M."/>
            <person name="Mahmood N."/>
            <person name="Shommy N.S."/>
        </authorList>
    </citation>
    <scope>NUCLEOTIDE SEQUENCE [LARGE SCALE GENOMIC DNA]</scope>
    <source>
        <strain evidence="5">cv. O-4</strain>
    </source>
</reference>
<accession>A0A1R3HFI3</accession>
<dbReference type="PANTHER" id="PTHR48435:SF1">
    <property type="entry name" value="POLYPROTEIN"/>
    <property type="match status" value="1"/>
</dbReference>
<feature type="region of interest" description="Disordered" evidence="2">
    <location>
        <begin position="185"/>
        <end position="242"/>
    </location>
</feature>
<dbReference type="GO" id="GO:0003676">
    <property type="term" value="F:nucleic acid binding"/>
    <property type="evidence" value="ECO:0007669"/>
    <property type="project" value="InterPro"/>
</dbReference>
<dbReference type="STRING" id="93759.A0A1R3HFI3"/>
<dbReference type="OrthoDB" id="1433685at2759"/>
<dbReference type="EMBL" id="AWUE01020284">
    <property type="protein sequence ID" value="OMO69071.1"/>
    <property type="molecule type" value="Genomic_DNA"/>
</dbReference>
<feature type="compositionally biased region" description="Basic residues" evidence="2">
    <location>
        <begin position="197"/>
        <end position="207"/>
    </location>
</feature>
<gene>
    <name evidence="4" type="ORF">COLO4_29280</name>
</gene>
<dbReference type="InterPro" id="IPR001878">
    <property type="entry name" value="Znf_CCHC"/>
</dbReference>
<dbReference type="AlphaFoldDB" id="A0A1R3HFI3"/>
<keyword evidence="1" id="KW-0479">Metal-binding</keyword>
<protein>
    <submittedName>
        <fullName evidence="4">Zinc finger, CCHC-type</fullName>
    </submittedName>
</protein>
<keyword evidence="1" id="KW-0863">Zinc-finger</keyword>
<keyword evidence="5" id="KW-1185">Reference proteome</keyword>
<evidence type="ECO:0000313" key="5">
    <source>
        <dbReference type="Proteomes" id="UP000187203"/>
    </source>
</evidence>
<evidence type="ECO:0000259" key="3">
    <source>
        <dbReference type="PROSITE" id="PS50158"/>
    </source>
</evidence>
<feature type="compositionally biased region" description="Low complexity" evidence="2">
    <location>
        <begin position="186"/>
        <end position="196"/>
    </location>
</feature>